<evidence type="ECO:0000256" key="4">
    <source>
        <dbReference type="ARBA" id="ARBA00022692"/>
    </source>
</evidence>
<feature type="transmembrane region" description="Helical" evidence="18">
    <location>
        <begin position="83"/>
        <end position="102"/>
    </location>
</feature>
<keyword evidence="19" id="KW-0131">Cell cycle</keyword>
<comment type="similarity">
    <text evidence="11">Belongs to the SEDS family. FtsW subfamily.</text>
</comment>
<dbReference type="GO" id="GO:0032153">
    <property type="term" value="C:cell division site"/>
    <property type="evidence" value="ECO:0007669"/>
    <property type="project" value="TreeGrafter"/>
</dbReference>
<keyword evidence="3" id="KW-0808">Transferase</keyword>
<comment type="function">
    <text evidence="16">Peptidoglycan polymerase that is essential for cell division.</text>
</comment>
<evidence type="ECO:0000256" key="9">
    <source>
        <dbReference type="ARBA" id="ARBA00032370"/>
    </source>
</evidence>
<keyword evidence="2" id="KW-0328">Glycosyltransferase</keyword>
<feature type="compositionally biased region" description="Basic residues" evidence="17">
    <location>
        <begin position="366"/>
        <end position="379"/>
    </location>
</feature>
<comment type="subcellular location">
    <subcellularLocation>
        <location evidence="1">Membrane</location>
        <topology evidence="1">Multi-pass membrane protein</topology>
    </subcellularLocation>
</comment>
<comment type="caution">
    <text evidence="19">The sequence shown here is derived from an EMBL/GenBank/DDBJ whole genome shotgun (WGS) entry which is preliminary data.</text>
</comment>
<evidence type="ECO:0000256" key="13">
    <source>
        <dbReference type="ARBA" id="ARBA00041418"/>
    </source>
</evidence>
<evidence type="ECO:0000313" key="20">
    <source>
        <dbReference type="Proteomes" id="UP000461754"/>
    </source>
</evidence>
<organism evidence="19 20">
    <name type="scientific">Pseudoramibacter porci</name>
    <dbReference type="NCBI Taxonomy" id="2606631"/>
    <lineage>
        <taxon>Bacteria</taxon>
        <taxon>Bacillati</taxon>
        <taxon>Bacillota</taxon>
        <taxon>Clostridia</taxon>
        <taxon>Eubacteriales</taxon>
        <taxon>Eubacteriaceae</taxon>
        <taxon>Pseudoramibacter</taxon>
    </lineage>
</organism>
<dbReference type="AlphaFoldDB" id="A0A7X2NFA2"/>
<feature type="transmembrane region" description="Helical" evidence="18">
    <location>
        <begin position="308"/>
        <end position="333"/>
    </location>
</feature>
<dbReference type="Pfam" id="PF01098">
    <property type="entry name" value="FTSW_RODA_SPOVE"/>
    <property type="match status" value="1"/>
</dbReference>
<feature type="transmembrane region" description="Helical" evidence="18">
    <location>
        <begin position="339"/>
        <end position="361"/>
    </location>
</feature>
<evidence type="ECO:0000256" key="15">
    <source>
        <dbReference type="ARBA" id="ARBA00049902"/>
    </source>
</evidence>
<evidence type="ECO:0000256" key="12">
    <source>
        <dbReference type="ARBA" id="ARBA00041185"/>
    </source>
</evidence>
<keyword evidence="7 18" id="KW-1133">Transmembrane helix</keyword>
<dbReference type="GO" id="GO:0009252">
    <property type="term" value="P:peptidoglycan biosynthetic process"/>
    <property type="evidence" value="ECO:0007669"/>
    <property type="project" value="UniProtKB-KW"/>
</dbReference>
<accession>A0A7X2NFA2</accession>
<dbReference type="InterPro" id="IPR001182">
    <property type="entry name" value="FtsW/RodA"/>
</dbReference>
<evidence type="ECO:0000256" key="17">
    <source>
        <dbReference type="SAM" id="MobiDB-lite"/>
    </source>
</evidence>
<evidence type="ECO:0000256" key="8">
    <source>
        <dbReference type="ARBA" id="ARBA00023136"/>
    </source>
</evidence>
<proteinExistence type="inferred from homology"/>
<evidence type="ECO:0000256" key="1">
    <source>
        <dbReference type="ARBA" id="ARBA00004141"/>
    </source>
</evidence>
<feature type="transmembrane region" description="Helical" evidence="18">
    <location>
        <begin position="194"/>
        <end position="212"/>
    </location>
</feature>
<evidence type="ECO:0000256" key="11">
    <source>
        <dbReference type="ARBA" id="ARBA00038053"/>
    </source>
</evidence>
<feature type="transmembrane region" description="Helical" evidence="18">
    <location>
        <begin position="53"/>
        <end position="71"/>
    </location>
</feature>
<dbReference type="EC" id="2.4.99.28" evidence="14"/>
<evidence type="ECO:0000256" key="16">
    <source>
        <dbReference type="ARBA" id="ARBA00049966"/>
    </source>
</evidence>
<dbReference type="GO" id="GO:0005886">
    <property type="term" value="C:plasma membrane"/>
    <property type="evidence" value="ECO:0007669"/>
    <property type="project" value="TreeGrafter"/>
</dbReference>
<keyword evidence="20" id="KW-1185">Reference proteome</keyword>
<dbReference type="GO" id="GO:0015648">
    <property type="term" value="F:lipid-linked peptidoglycan transporter activity"/>
    <property type="evidence" value="ECO:0007669"/>
    <property type="project" value="TreeGrafter"/>
</dbReference>
<evidence type="ECO:0000256" key="2">
    <source>
        <dbReference type="ARBA" id="ARBA00022676"/>
    </source>
</evidence>
<dbReference type="EMBL" id="VUMO01000001">
    <property type="protein sequence ID" value="MSS19033.1"/>
    <property type="molecule type" value="Genomic_DNA"/>
</dbReference>
<comment type="catalytic activity">
    <reaction evidence="15">
        <text>[GlcNAc-(1-&gt;4)-Mur2Ac(oyl-L-Ala-gamma-D-Glu-L-Lys-D-Ala-D-Ala)](n)-di-trans,octa-cis-undecaprenyl diphosphate + beta-D-GlcNAc-(1-&gt;4)-Mur2Ac(oyl-L-Ala-gamma-D-Glu-L-Lys-D-Ala-D-Ala)-di-trans,octa-cis-undecaprenyl diphosphate = [GlcNAc-(1-&gt;4)-Mur2Ac(oyl-L-Ala-gamma-D-Glu-L-Lys-D-Ala-D-Ala)](n+1)-di-trans,octa-cis-undecaprenyl diphosphate + di-trans,octa-cis-undecaprenyl diphosphate + H(+)</text>
        <dbReference type="Rhea" id="RHEA:23708"/>
        <dbReference type="Rhea" id="RHEA-COMP:9602"/>
        <dbReference type="Rhea" id="RHEA-COMP:9603"/>
        <dbReference type="ChEBI" id="CHEBI:15378"/>
        <dbReference type="ChEBI" id="CHEBI:58405"/>
        <dbReference type="ChEBI" id="CHEBI:60033"/>
        <dbReference type="ChEBI" id="CHEBI:78435"/>
        <dbReference type="EC" id="2.4.99.28"/>
    </reaction>
</comment>
<protein>
    <recommendedName>
        <fullName evidence="12">Probable peptidoglycan glycosyltransferase FtsW</fullName>
        <ecNumber evidence="14">2.4.99.28</ecNumber>
    </recommendedName>
    <alternativeName>
        <fullName evidence="13">Cell division protein FtsW</fullName>
    </alternativeName>
    <alternativeName>
        <fullName evidence="10">Cell wall polymerase</fullName>
    </alternativeName>
    <alternativeName>
        <fullName evidence="9">Peptidoglycan polymerase</fullName>
    </alternativeName>
</protein>
<dbReference type="GO" id="GO:0008955">
    <property type="term" value="F:peptidoglycan glycosyltransferase activity"/>
    <property type="evidence" value="ECO:0007669"/>
    <property type="project" value="UniProtKB-EC"/>
</dbReference>
<reference evidence="19 20" key="1">
    <citation type="submission" date="2019-08" db="EMBL/GenBank/DDBJ databases">
        <title>In-depth cultivation of the pig gut microbiome towards novel bacterial diversity and tailored functional studies.</title>
        <authorList>
            <person name="Wylensek D."/>
            <person name="Hitch T.C.A."/>
            <person name="Clavel T."/>
        </authorList>
    </citation>
    <scope>NUCLEOTIDE SEQUENCE [LARGE SCALE GENOMIC DNA]</scope>
    <source>
        <strain evidence="19 20">RF-744-FAT-4</strain>
    </source>
</reference>
<keyword evidence="6" id="KW-0573">Peptidoglycan synthesis</keyword>
<feature type="transmembrane region" description="Helical" evidence="18">
    <location>
        <begin position="171"/>
        <end position="188"/>
    </location>
</feature>
<keyword evidence="4 18" id="KW-0812">Transmembrane</keyword>
<evidence type="ECO:0000256" key="18">
    <source>
        <dbReference type="SAM" id="Phobius"/>
    </source>
</evidence>
<feature type="transmembrane region" description="Helical" evidence="18">
    <location>
        <begin position="277"/>
        <end position="296"/>
    </location>
</feature>
<dbReference type="Proteomes" id="UP000461754">
    <property type="component" value="Unassembled WGS sequence"/>
</dbReference>
<feature type="region of interest" description="Disordered" evidence="17">
    <location>
        <begin position="366"/>
        <end position="387"/>
    </location>
</feature>
<feature type="transmembrane region" description="Helical" evidence="18">
    <location>
        <begin position="16"/>
        <end position="38"/>
    </location>
</feature>
<evidence type="ECO:0000256" key="14">
    <source>
        <dbReference type="ARBA" id="ARBA00044770"/>
    </source>
</evidence>
<evidence type="ECO:0000256" key="6">
    <source>
        <dbReference type="ARBA" id="ARBA00022984"/>
    </source>
</evidence>
<evidence type="ECO:0000313" key="19">
    <source>
        <dbReference type="EMBL" id="MSS19033.1"/>
    </source>
</evidence>
<gene>
    <name evidence="19" type="ORF">FYJ52_01200</name>
</gene>
<evidence type="ECO:0000256" key="3">
    <source>
        <dbReference type="ARBA" id="ARBA00022679"/>
    </source>
</evidence>
<sequence length="387" mass="42571">MRRCSGRRYWSQPDRAFTLALLILTIFGLLMVFSASMYTSSVRSKTGSGYTQFIKQAVYVVLGLGTLWLSSRFDYRKFDNVRVAKYAIIVTALLLGLVLVVGSEVNGAKRWLAIGPLTFQPSELAKLTGIIYASSIVSQKKEVYTSFWKFTGYCILPMVALCGLAAVEPSLSAAMAIGFGMLCVYFFSGIKFRYFVPYILLIIAAVGLALILQPFRLDRIRVFMGKGGADYQIRQSILAIGSGGIFGRGLGNGKQKMLFLPELQNDFIFANIGEECGLVGCVLLLILYGFIIYRGIKIAKHAKTKFGYVYGCSVMALLGFQVIVNVAVATNIMPVTGMALPFISAGGTSMIILFFMMSLIVNMSRKPGRKVNPPKRIQHQKTEGKKA</sequence>
<dbReference type="GO" id="GO:0008360">
    <property type="term" value="P:regulation of cell shape"/>
    <property type="evidence" value="ECO:0007669"/>
    <property type="project" value="UniProtKB-KW"/>
</dbReference>
<keyword evidence="8 18" id="KW-0472">Membrane</keyword>
<evidence type="ECO:0000256" key="7">
    <source>
        <dbReference type="ARBA" id="ARBA00022989"/>
    </source>
</evidence>
<evidence type="ECO:0000256" key="5">
    <source>
        <dbReference type="ARBA" id="ARBA00022960"/>
    </source>
</evidence>
<dbReference type="GO" id="GO:0051301">
    <property type="term" value="P:cell division"/>
    <property type="evidence" value="ECO:0007669"/>
    <property type="project" value="UniProtKB-KW"/>
</dbReference>
<dbReference type="PANTHER" id="PTHR30474:SF2">
    <property type="entry name" value="PEPTIDOGLYCAN GLYCOSYLTRANSFERASE FTSW-RELATED"/>
    <property type="match status" value="1"/>
</dbReference>
<evidence type="ECO:0000256" key="10">
    <source>
        <dbReference type="ARBA" id="ARBA00033270"/>
    </source>
</evidence>
<feature type="transmembrane region" description="Helical" evidence="18">
    <location>
        <begin position="147"/>
        <end position="166"/>
    </location>
</feature>
<keyword evidence="5" id="KW-0133">Cell shape</keyword>
<name>A0A7X2NFA2_9FIRM</name>
<keyword evidence="19" id="KW-0132">Cell division</keyword>
<dbReference type="PANTHER" id="PTHR30474">
    <property type="entry name" value="CELL CYCLE PROTEIN"/>
    <property type="match status" value="1"/>
</dbReference>